<keyword evidence="3" id="KW-1185">Reference proteome</keyword>
<name>A0A0D2WP51_CAPO3</name>
<evidence type="ECO:0000256" key="1">
    <source>
        <dbReference type="SAM" id="MobiDB-lite"/>
    </source>
</evidence>
<gene>
    <name evidence="2" type="ORF">CAOG_003912</name>
</gene>
<feature type="compositionally biased region" description="Low complexity" evidence="1">
    <location>
        <begin position="86"/>
        <end position="102"/>
    </location>
</feature>
<accession>A0A0D2WP51</accession>
<dbReference type="EMBL" id="KE346364">
    <property type="protein sequence ID" value="KJE93065.1"/>
    <property type="molecule type" value="Genomic_DNA"/>
</dbReference>
<dbReference type="AlphaFoldDB" id="A0A0D2WP51"/>
<evidence type="ECO:0000313" key="2">
    <source>
        <dbReference type="EMBL" id="KJE93065.1"/>
    </source>
</evidence>
<dbReference type="InParanoid" id="A0A0D2WP51"/>
<dbReference type="Proteomes" id="UP000008743">
    <property type="component" value="Unassembled WGS sequence"/>
</dbReference>
<feature type="compositionally biased region" description="Gly residues" evidence="1">
    <location>
        <begin position="76"/>
        <end position="85"/>
    </location>
</feature>
<feature type="compositionally biased region" description="Low complexity" evidence="1">
    <location>
        <begin position="21"/>
        <end position="46"/>
    </location>
</feature>
<dbReference type="RefSeq" id="XP_004363640.1">
    <property type="nucleotide sequence ID" value="XM_004363583.2"/>
</dbReference>
<protein>
    <submittedName>
        <fullName evidence="2">Uncharacterized protein</fullName>
    </submittedName>
</protein>
<evidence type="ECO:0000313" key="3">
    <source>
        <dbReference type="Proteomes" id="UP000008743"/>
    </source>
</evidence>
<proteinExistence type="predicted"/>
<organism evidence="2 3">
    <name type="scientific">Capsaspora owczarzaki (strain ATCC 30864)</name>
    <dbReference type="NCBI Taxonomy" id="595528"/>
    <lineage>
        <taxon>Eukaryota</taxon>
        <taxon>Filasterea</taxon>
        <taxon>Capsaspora</taxon>
    </lineage>
</organism>
<feature type="region of interest" description="Disordered" evidence="1">
    <location>
        <begin position="1"/>
        <end position="129"/>
    </location>
</feature>
<reference evidence="3" key="1">
    <citation type="submission" date="2011-02" db="EMBL/GenBank/DDBJ databases">
        <title>The Genome Sequence of Capsaspora owczarzaki ATCC 30864.</title>
        <authorList>
            <person name="Russ C."/>
            <person name="Cuomo C."/>
            <person name="Burger G."/>
            <person name="Gray M.W."/>
            <person name="Holland P.W.H."/>
            <person name="King N."/>
            <person name="Lang F.B.F."/>
            <person name="Roger A.J."/>
            <person name="Ruiz-Trillo I."/>
            <person name="Young S.K."/>
            <person name="Zeng Q."/>
            <person name="Gargeya S."/>
            <person name="Alvarado L."/>
            <person name="Berlin A."/>
            <person name="Chapman S.B."/>
            <person name="Chen Z."/>
            <person name="Freedman E."/>
            <person name="Gellesch M."/>
            <person name="Goldberg J."/>
            <person name="Griggs A."/>
            <person name="Gujja S."/>
            <person name="Heilman E."/>
            <person name="Heiman D."/>
            <person name="Howarth C."/>
            <person name="Mehta T."/>
            <person name="Neiman D."/>
            <person name="Pearson M."/>
            <person name="Roberts A."/>
            <person name="Saif S."/>
            <person name="Shea T."/>
            <person name="Shenoy N."/>
            <person name="Sisk P."/>
            <person name="Stolte C."/>
            <person name="Sykes S."/>
            <person name="White J."/>
            <person name="Yandava C."/>
            <person name="Haas B."/>
            <person name="Nusbaum C."/>
            <person name="Birren B."/>
        </authorList>
    </citation>
    <scope>NUCLEOTIDE SEQUENCE</scope>
    <source>
        <strain evidence="3">ATCC 30864</strain>
    </source>
</reference>
<sequence length="317" mass="32867">MGKTKGGLPRGSLMDVDELRPASSSARQPASSAGGFGAHASPSSSGGWTGMAVDGQPAGRQPAAQRKNKNGQRGAARGGRNGRGGAQAQHQRQQGRSHAQAQVQQHGHDAGSSSMDLDSPAGVASNDNGYHDSEFMSDAAIGMILSSGAAAGRGAGGFLSAGMGLDDGGAGEDASLTAGNTRDRSNLPEAGDGAQAALELLEEQSMAKKAKQQFAKAQRAGNLMDDGTGMIPFSRARAFPSGELVMLDASELTPIPSSLRKTIDGTKRVGKRKVTAKSNRKKIKMFEMASNRAAQSATRLAKLDVKHALREKFKHLY</sequence>